<sequence>MSTERRNRLRGIGKGVLPVRRSPAVWLSGSTRVTWRDPPWETTWLPDGGAELPSRKGSAKLFDKRCAGMVVGRPSLLFYSSIPFITVDRGGEARGEAWSRRWRVTVLQRERPKNITFAVKLGQLIENRIHSCGTVGTRSSGPCSQREEQTDKSRRNQNKRWSDKSRHPLSQSDRSEHLVPQKRFAFAVGLPCKAKVSAAHCWLSRAIPRSAFLTEPFRGAEMRWPDGQSAIALAFDTTRFSQVYDIARGMQAALKDAFAVTLASDEKFLRWLRERQQTTIKQLKLTAISSFLTLRR</sequence>
<dbReference type="EMBL" id="BPLR01008599">
    <property type="protein sequence ID" value="GIY25902.1"/>
    <property type="molecule type" value="Genomic_DNA"/>
</dbReference>
<comment type="caution">
    <text evidence="2">The sequence shown here is derived from an EMBL/GenBank/DDBJ whole genome shotgun (WGS) entry which is preliminary data.</text>
</comment>
<evidence type="ECO:0000313" key="2">
    <source>
        <dbReference type="EMBL" id="GIY25902.1"/>
    </source>
</evidence>
<gene>
    <name evidence="2" type="ORF">CEXT_236471</name>
</gene>
<organism evidence="2 3">
    <name type="scientific">Caerostris extrusa</name>
    <name type="common">Bark spider</name>
    <name type="synonym">Caerostris bankana</name>
    <dbReference type="NCBI Taxonomy" id="172846"/>
    <lineage>
        <taxon>Eukaryota</taxon>
        <taxon>Metazoa</taxon>
        <taxon>Ecdysozoa</taxon>
        <taxon>Arthropoda</taxon>
        <taxon>Chelicerata</taxon>
        <taxon>Arachnida</taxon>
        <taxon>Araneae</taxon>
        <taxon>Araneomorphae</taxon>
        <taxon>Entelegynae</taxon>
        <taxon>Araneoidea</taxon>
        <taxon>Araneidae</taxon>
        <taxon>Caerostris</taxon>
    </lineage>
</organism>
<name>A0AAV4S0G9_CAEEX</name>
<dbReference type="AlphaFoldDB" id="A0AAV4S0G9"/>
<keyword evidence="3" id="KW-1185">Reference proteome</keyword>
<protein>
    <submittedName>
        <fullName evidence="2">Uncharacterized protein</fullName>
    </submittedName>
</protein>
<reference evidence="2 3" key="1">
    <citation type="submission" date="2021-06" db="EMBL/GenBank/DDBJ databases">
        <title>Caerostris extrusa draft genome.</title>
        <authorList>
            <person name="Kono N."/>
            <person name="Arakawa K."/>
        </authorList>
    </citation>
    <scope>NUCLEOTIDE SEQUENCE [LARGE SCALE GENOMIC DNA]</scope>
</reference>
<feature type="region of interest" description="Disordered" evidence="1">
    <location>
        <begin position="135"/>
        <end position="176"/>
    </location>
</feature>
<feature type="compositionally biased region" description="Basic and acidic residues" evidence="1">
    <location>
        <begin position="145"/>
        <end position="166"/>
    </location>
</feature>
<evidence type="ECO:0000256" key="1">
    <source>
        <dbReference type="SAM" id="MobiDB-lite"/>
    </source>
</evidence>
<dbReference type="Proteomes" id="UP001054945">
    <property type="component" value="Unassembled WGS sequence"/>
</dbReference>
<proteinExistence type="predicted"/>
<evidence type="ECO:0000313" key="3">
    <source>
        <dbReference type="Proteomes" id="UP001054945"/>
    </source>
</evidence>
<accession>A0AAV4S0G9</accession>